<keyword evidence="1" id="KW-0812">Transmembrane</keyword>
<accession>A0A559K7G3</accession>
<dbReference type="AlphaFoldDB" id="A0A559K7G3"/>
<evidence type="ECO:0000256" key="1">
    <source>
        <dbReference type="SAM" id="Phobius"/>
    </source>
</evidence>
<reference evidence="2 3" key="1">
    <citation type="submission" date="2019-07" db="EMBL/GenBank/DDBJ databases">
        <authorList>
            <person name="Kim J."/>
        </authorList>
    </citation>
    <scope>NUCLEOTIDE SEQUENCE [LARGE SCALE GENOMIC DNA]</scope>
    <source>
        <strain evidence="2 3">JC52</strain>
    </source>
</reference>
<sequence length="93" mass="10147">MGTGSLVDTVIGMAYSFGITLGFVIAGKDKVGTRTWGSFIYSELEEAALSKEPHNYVIASLRNVDTIISNIQNAYKNQNGNIPVIYYPKVADK</sequence>
<keyword evidence="3" id="KW-1185">Reference proteome</keyword>
<evidence type="ECO:0000313" key="3">
    <source>
        <dbReference type="Proteomes" id="UP000317036"/>
    </source>
</evidence>
<proteinExistence type="predicted"/>
<gene>
    <name evidence="2" type="ORF">FPZ49_20700</name>
</gene>
<feature type="transmembrane region" description="Helical" evidence="1">
    <location>
        <begin position="6"/>
        <end position="26"/>
    </location>
</feature>
<dbReference type="Proteomes" id="UP000317036">
    <property type="component" value="Unassembled WGS sequence"/>
</dbReference>
<evidence type="ECO:0000313" key="2">
    <source>
        <dbReference type="EMBL" id="TVY08023.1"/>
    </source>
</evidence>
<keyword evidence="1" id="KW-1133">Transmembrane helix</keyword>
<keyword evidence="1" id="KW-0472">Membrane</keyword>
<name>A0A559K7G3_9BACL</name>
<comment type="caution">
    <text evidence="2">The sequence shown here is derived from an EMBL/GenBank/DDBJ whole genome shotgun (WGS) entry which is preliminary data.</text>
</comment>
<protein>
    <submittedName>
        <fullName evidence="2">Uncharacterized protein</fullName>
    </submittedName>
</protein>
<dbReference type="EMBL" id="VNJI01000028">
    <property type="protein sequence ID" value="TVY08023.1"/>
    <property type="molecule type" value="Genomic_DNA"/>
</dbReference>
<organism evidence="2 3">
    <name type="scientific">Paenibacillus cremeus</name>
    <dbReference type="NCBI Taxonomy" id="2163881"/>
    <lineage>
        <taxon>Bacteria</taxon>
        <taxon>Bacillati</taxon>
        <taxon>Bacillota</taxon>
        <taxon>Bacilli</taxon>
        <taxon>Bacillales</taxon>
        <taxon>Paenibacillaceae</taxon>
        <taxon>Paenibacillus</taxon>
    </lineage>
</organism>